<dbReference type="AlphaFoldDB" id="A0A1H1Y4V8"/>
<dbReference type="Gene3D" id="3.30.565.10">
    <property type="entry name" value="Histidine kinase-like ATPase, C-terminal domain"/>
    <property type="match status" value="1"/>
</dbReference>
<dbReference type="EMBL" id="LT629755">
    <property type="protein sequence ID" value="SDT16425.1"/>
    <property type="molecule type" value="Genomic_DNA"/>
</dbReference>
<keyword evidence="5" id="KW-1133">Transmembrane helix</keyword>
<evidence type="ECO:0000313" key="8">
    <source>
        <dbReference type="EMBL" id="SDT16425.1"/>
    </source>
</evidence>
<dbReference type="GO" id="GO:0016020">
    <property type="term" value="C:membrane"/>
    <property type="evidence" value="ECO:0007669"/>
    <property type="project" value="InterPro"/>
</dbReference>
<feature type="transmembrane region" description="Helical" evidence="5">
    <location>
        <begin position="38"/>
        <end position="58"/>
    </location>
</feature>
<accession>A0A1H1Y4V8</accession>
<dbReference type="EMBL" id="SODL02000001">
    <property type="protein sequence ID" value="MCP2366584.1"/>
    <property type="molecule type" value="Genomic_DNA"/>
</dbReference>
<reference evidence="7" key="3">
    <citation type="submission" date="2022-06" db="EMBL/GenBank/DDBJ databases">
        <title>Genomic Encyclopedia of Type Strains, Phase III (KMG-III): the genomes of soil and plant-associated and newly described type strains.</title>
        <authorList>
            <person name="Whitman W."/>
        </authorList>
    </citation>
    <scope>NUCLEOTIDE SEQUENCE</scope>
    <source>
        <strain evidence="7">CPCC 202695</strain>
    </source>
</reference>
<feature type="transmembrane region" description="Helical" evidence="5">
    <location>
        <begin position="206"/>
        <end position="229"/>
    </location>
</feature>
<keyword evidence="3" id="KW-0902">Two-component regulatory system</keyword>
<keyword evidence="2 8" id="KW-0418">Kinase</keyword>
<dbReference type="Pfam" id="PF02518">
    <property type="entry name" value="HATPase_c"/>
    <property type="match status" value="1"/>
</dbReference>
<feature type="domain" description="Histidine kinase" evidence="6">
    <location>
        <begin position="310"/>
        <end position="496"/>
    </location>
</feature>
<dbReference type="InterPro" id="IPR005467">
    <property type="entry name" value="His_kinase_dom"/>
</dbReference>
<keyword evidence="10" id="KW-1185">Reference proteome</keyword>
<sequence>MGVDGGTTSGEGASPTHADPQAPSVRPAEPSRPRHGPWYPLTIAVWLFCLLVTALLLFSPVPFGFANRSLHLVLDSVDACIALFVAYLLHNRFLRGWRLQDWLLTEAMLLLAVAGLGLSYILEELIGVRDGRLNVWLPLIVRVSGAVLVLAAALVGARTAPRVLRRWTLAAPALLIALCWVVLWGVRDALPVALDPPPDDTVTPLITGHPVLLAIQAAGAACFLVASVSFARQAARRDDELLRWFAPAFTLAAFARINYLLFPSIYTDWLYTGDLLRTGCYLLLMIGALRELQHYWSDQTRSAVREDRRRLARELHDGLLQELAYIRIETNGIPPGSSKRHIADATERALDEARAAVNALGQVGDESLGFVLHRTARELAERHRVDLEVDLDDSIQVDRDQRHALMRITREAVLNGVRHGGANNVRIQLERDNGQRRLTITDDGSGFDWASASATASPDGSGGYGLVSMEDRARGLPGELQIRSSPGEGCVVTVTW</sequence>
<evidence type="ECO:0000256" key="3">
    <source>
        <dbReference type="ARBA" id="ARBA00023012"/>
    </source>
</evidence>
<dbReference type="GO" id="GO:0046983">
    <property type="term" value="F:protein dimerization activity"/>
    <property type="evidence" value="ECO:0007669"/>
    <property type="project" value="InterPro"/>
</dbReference>
<feature type="transmembrane region" description="Helical" evidence="5">
    <location>
        <begin position="241"/>
        <end position="262"/>
    </location>
</feature>
<name>A0A1H1Y4V8_9MICO</name>
<feature type="transmembrane region" description="Helical" evidence="5">
    <location>
        <begin position="134"/>
        <end position="155"/>
    </location>
</feature>
<dbReference type="Gene3D" id="1.20.5.1930">
    <property type="match status" value="1"/>
</dbReference>
<evidence type="ECO:0000313" key="7">
    <source>
        <dbReference type="EMBL" id="MCP2366584.1"/>
    </source>
</evidence>
<reference evidence="9" key="1">
    <citation type="submission" date="2016-10" db="EMBL/GenBank/DDBJ databases">
        <authorList>
            <person name="Varghese N."/>
            <person name="Submissions S."/>
        </authorList>
    </citation>
    <scope>NUCLEOTIDE SEQUENCE [LARGE SCALE GENOMIC DNA]</scope>
    <source>
        <strain evidence="9">CPCC 202695</strain>
    </source>
</reference>
<feature type="transmembrane region" description="Helical" evidence="5">
    <location>
        <begin position="102"/>
        <end position="122"/>
    </location>
</feature>
<proteinExistence type="predicted"/>
<protein>
    <submittedName>
        <fullName evidence="8">Signal transduction histidine kinase</fullName>
    </submittedName>
</protein>
<dbReference type="Pfam" id="PF07730">
    <property type="entry name" value="HisKA_3"/>
    <property type="match status" value="1"/>
</dbReference>
<evidence type="ECO:0000259" key="6">
    <source>
        <dbReference type="PROSITE" id="PS50109"/>
    </source>
</evidence>
<evidence type="ECO:0000256" key="2">
    <source>
        <dbReference type="ARBA" id="ARBA00022777"/>
    </source>
</evidence>
<keyword evidence="5" id="KW-0472">Membrane</keyword>
<dbReference type="CDD" id="cd16917">
    <property type="entry name" value="HATPase_UhpB-NarQ-NarX-like"/>
    <property type="match status" value="1"/>
</dbReference>
<dbReference type="STRING" id="589382.SAMN04489721_2657"/>
<dbReference type="Proteomes" id="UP000893823">
    <property type="component" value="Unassembled WGS sequence"/>
</dbReference>
<evidence type="ECO:0000256" key="1">
    <source>
        <dbReference type="ARBA" id="ARBA00022679"/>
    </source>
</evidence>
<reference evidence="8" key="2">
    <citation type="submission" date="2016-10" db="EMBL/GenBank/DDBJ databases">
        <authorList>
            <person name="de Groot N.N."/>
        </authorList>
    </citation>
    <scope>NUCLEOTIDE SEQUENCE [LARGE SCALE GENOMIC DNA]</scope>
    <source>
        <strain evidence="8">CPCC 202695</strain>
    </source>
</reference>
<dbReference type="InterPro" id="IPR036890">
    <property type="entry name" value="HATPase_C_sf"/>
</dbReference>
<keyword evidence="5" id="KW-0812">Transmembrane</keyword>
<dbReference type="Proteomes" id="UP000199482">
    <property type="component" value="Chromosome I"/>
</dbReference>
<evidence type="ECO:0000256" key="4">
    <source>
        <dbReference type="SAM" id="MobiDB-lite"/>
    </source>
</evidence>
<dbReference type="SUPFAM" id="SSF55874">
    <property type="entry name" value="ATPase domain of HSP90 chaperone/DNA topoisomerase II/histidine kinase"/>
    <property type="match status" value="1"/>
</dbReference>
<evidence type="ECO:0000313" key="9">
    <source>
        <dbReference type="Proteomes" id="UP000199482"/>
    </source>
</evidence>
<feature type="transmembrane region" description="Helical" evidence="5">
    <location>
        <begin position="70"/>
        <end position="90"/>
    </location>
</feature>
<feature type="region of interest" description="Disordered" evidence="4">
    <location>
        <begin position="1"/>
        <end position="31"/>
    </location>
</feature>
<dbReference type="InterPro" id="IPR050482">
    <property type="entry name" value="Sensor_HK_TwoCompSys"/>
</dbReference>
<gene>
    <name evidence="7" type="ORF">BCL57_000726</name>
    <name evidence="8" type="ORF">SAMN04489721_2657</name>
</gene>
<dbReference type="RefSeq" id="WP_092673298.1">
    <property type="nucleotide sequence ID" value="NZ_BMDN01000001.1"/>
</dbReference>
<dbReference type="GO" id="GO:0000155">
    <property type="term" value="F:phosphorelay sensor kinase activity"/>
    <property type="evidence" value="ECO:0007669"/>
    <property type="project" value="InterPro"/>
</dbReference>
<dbReference type="InterPro" id="IPR011712">
    <property type="entry name" value="Sig_transdc_His_kin_sub3_dim/P"/>
</dbReference>
<evidence type="ECO:0000313" key="10">
    <source>
        <dbReference type="Proteomes" id="UP000893823"/>
    </source>
</evidence>
<evidence type="ECO:0000256" key="5">
    <source>
        <dbReference type="SAM" id="Phobius"/>
    </source>
</evidence>
<dbReference type="InterPro" id="IPR003594">
    <property type="entry name" value="HATPase_dom"/>
</dbReference>
<dbReference type="OrthoDB" id="144293at2"/>
<feature type="transmembrane region" description="Helical" evidence="5">
    <location>
        <begin position="167"/>
        <end position="186"/>
    </location>
</feature>
<organism evidence="8 9">
    <name type="scientific">Agromyces flavus</name>
    <dbReference type="NCBI Taxonomy" id="589382"/>
    <lineage>
        <taxon>Bacteria</taxon>
        <taxon>Bacillati</taxon>
        <taxon>Actinomycetota</taxon>
        <taxon>Actinomycetes</taxon>
        <taxon>Micrococcales</taxon>
        <taxon>Microbacteriaceae</taxon>
        <taxon>Agromyces</taxon>
    </lineage>
</organism>
<dbReference type="PANTHER" id="PTHR24421">
    <property type="entry name" value="NITRATE/NITRITE SENSOR PROTEIN NARX-RELATED"/>
    <property type="match status" value="1"/>
</dbReference>
<dbReference type="PROSITE" id="PS50109">
    <property type="entry name" value="HIS_KIN"/>
    <property type="match status" value="1"/>
</dbReference>
<keyword evidence="1" id="KW-0808">Transferase</keyword>